<evidence type="ECO:0000256" key="2">
    <source>
        <dbReference type="ARBA" id="ARBA00022723"/>
    </source>
</evidence>
<keyword evidence="3" id="KW-0862">Zinc</keyword>
<evidence type="ECO:0000256" key="6">
    <source>
        <dbReference type="ARBA" id="ARBA00023163"/>
    </source>
</evidence>
<dbReference type="InterPro" id="IPR052202">
    <property type="entry name" value="Yeast_MetPath_Reg"/>
</dbReference>
<dbReference type="Gene3D" id="4.10.240.10">
    <property type="entry name" value="Zn(2)-C6 fungal-type DNA-binding domain"/>
    <property type="match status" value="1"/>
</dbReference>
<keyword evidence="5" id="KW-0238">DNA-binding</keyword>
<reference evidence="11" key="1">
    <citation type="journal article" date="2012" name="PLoS Genet.">
        <title>The genomes of the fungal plant pathogens Cladosporium fulvum and Dothistroma septosporum reveal adaptation to different hosts and lifestyles but also signatures of common ancestry.</title>
        <authorList>
            <person name="de Wit P.J.G.M."/>
            <person name="van der Burgt A."/>
            <person name="Oekmen B."/>
            <person name="Stergiopoulos I."/>
            <person name="Abd-Elsalam K.A."/>
            <person name="Aerts A.L."/>
            <person name="Bahkali A.H."/>
            <person name="Beenen H.G."/>
            <person name="Chettri P."/>
            <person name="Cox M.P."/>
            <person name="Datema E."/>
            <person name="de Vries R.P."/>
            <person name="Dhillon B."/>
            <person name="Ganley A.R."/>
            <person name="Griffiths S.A."/>
            <person name="Guo Y."/>
            <person name="Hamelin R.C."/>
            <person name="Henrissat B."/>
            <person name="Kabir M.S."/>
            <person name="Jashni M.K."/>
            <person name="Kema G."/>
            <person name="Klaubauf S."/>
            <person name="Lapidus A."/>
            <person name="Levasseur A."/>
            <person name="Lindquist E."/>
            <person name="Mehrabi R."/>
            <person name="Ohm R.A."/>
            <person name="Owen T.J."/>
            <person name="Salamov A."/>
            <person name="Schwelm A."/>
            <person name="Schijlen E."/>
            <person name="Sun H."/>
            <person name="van den Burg H.A."/>
            <person name="van Ham R.C.H.J."/>
            <person name="Zhang S."/>
            <person name="Goodwin S.B."/>
            <person name="Grigoriev I.V."/>
            <person name="Collemare J."/>
            <person name="Bradshaw R.E."/>
        </authorList>
    </citation>
    <scope>NUCLEOTIDE SEQUENCE [LARGE SCALE GENOMIC DNA]</scope>
    <source>
        <strain evidence="11">NZE10 / CBS 128990</strain>
    </source>
</reference>
<dbReference type="OrthoDB" id="5319458at2759"/>
<dbReference type="GO" id="GO:0045944">
    <property type="term" value="P:positive regulation of transcription by RNA polymerase II"/>
    <property type="evidence" value="ECO:0007669"/>
    <property type="project" value="TreeGrafter"/>
</dbReference>
<proteinExistence type="predicted"/>
<dbReference type="SUPFAM" id="SSF57701">
    <property type="entry name" value="Zn2/Cys6 DNA-binding domain"/>
    <property type="match status" value="1"/>
</dbReference>
<protein>
    <recommendedName>
        <fullName evidence="9">Zn(2)-C6 fungal-type domain-containing protein</fullName>
    </recommendedName>
</protein>
<dbReference type="GO" id="GO:0008270">
    <property type="term" value="F:zinc ion binding"/>
    <property type="evidence" value="ECO:0007669"/>
    <property type="project" value="InterPro"/>
</dbReference>
<evidence type="ECO:0000313" key="10">
    <source>
        <dbReference type="EMBL" id="EME50182.1"/>
    </source>
</evidence>
<feature type="region of interest" description="Disordered" evidence="8">
    <location>
        <begin position="743"/>
        <end position="776"/>
    </location>
</feature>
<dbReference type="SMART" id="SM00066">
    <property type="entry name" value="GAL4"/>
    <property type="match status" value="1"/>
</dbReference>
<evidence type="ECO:0000256" key="8">
    <source>
        <dbReference type="SAM" id="MobiDB-lite"/>
    </source>
</evidence>
<dbReference type="AlphaFoldDB" id="N1Q3B5"/>
<evidence type="ECO:0000256" key="4">
    <source>
        <dbReference type="ARBA" id="ARBA00023015"/>
    </source>
</evidence>
<dbReference type="eggNOG" id="ENOG502RSRA">
    <property type="taxonomic scope" value="Eukaryota"/>
</dbReference>
<dbReference type="PANTHER" id="PTHR47782:SF2">
    <property type="entry name" value="TRANSCRIPTION FACTOR, PUTATIVE (AFU_ORTHOLOGUE AFUA_4G12570)-RELATED"/>
    <property type="match status" value="1"/>
</dbReference>
<dbReference type="GO" id="GO:0005634">
    <property type="term" value="C:nucleus"/>
    <property type="evidence" value="ECO:0007669"/>
    <property type="project" value="UniProtKB-SubCell"/>
</dbReference>
<keyword evidence="7" id="KW-0539">Nucleus</keyword>
<evidence type="ECO:0000256" key="7">
    <source>
        <dbReference type="ARBA" id="ARBA00023242"/>
    </source>
</evidence>
<comment type="subcellular location">
    <subcellularLocation>
        <location evidence="1">Nucleus</location>
    </subcellularLocation>
</comment>
<accession>N1Q3B5</accession>
<dbReference type="InterPro" id="IPR007219">
    <property type="entry name" value="XnlR_reg_dom"/>
</dbReference>
<dbReference type="GO" id="GO:0043565">
    <property type="term" value="F:sequence-specific DNA binding"/>
    <property type="evidence" value="ECO:0007669"/>
    <property type="project" value="TreeGrafter"/>
</dbReference>
<name>N1Q3B5_DOTSN</name>
<keyword evidence="2" id="KW-0479">Metal-binding</keyword>
<keyword evidence="4" id="KW-0805">Transcription regulation</keyword>
<dbReference type="CDD" id="cd12148">
    <property type="entry name" value="fungal_TF_MHR"/>
    <property type="match status" value="1"/>
</dbReference>
<evidence type="ECO:0000256" key="5">
    <source>
        <dbReference type="ARBA" id="ARBA00023125"/>
    </source>
</evidence>
<feature type="region of interest" description="Disordered" evidence="8">
    <location>
        <begin position="659"/>
        <end position="686"/>
    </location>
</feature>
<dbReference type="Pfam" id="PF00172">
    <property type="entry name" value="Zn_clus"/>
    <property type="match status" value="1"/>
</dbReference>
<dbReference type="OMA" id="FPCFSET"/>
<dbReference type="HOGENOM" id="CLU_019529_0_0_1"/>
<dbReference type="PROSITE" id="PS50048">
    <property type="entry name" value="ZN2_CY6_FUNGAL_2"/>
    <property type="match status" value="1"/>
</dbReference>
<keyword evidence="11" id="KW-1185">Reference proteome</keyword>
<evidence type="ECO:0000259" key="9">
    <source>
        <dbReference type="PROSITE" id="PS50048"/>
    </source>
</evidence>
<dbReference type="SMART" id="SM00906">
    <property type="entry name" value="Fungal_trans"/>
    <property type="match status" value="1"/>
</dbReference>
<evidence type="ECO:0000256" key="3">
    <source>
        <dbReference type="ARBA" id="ARBA00022833"/>
    </source>
</evidence>
<evidence type="ECO:0000256" key="1">
    <source>
        <dbReference type="ARBA" id="ARBA00004123"/>
    </source>
</evidence>
<dbReference type="PROSITE" id="PS00463">
    <property type="entry name" value="ZN2_CY6_FUNGAL_1"/>
    <property type="match status" value="1"/>
</dbReference>
<sequence length="776" mass="86717">MPLDTPILKVSRPVAACSRCRNAKIKCDGKLPACTSCEKNGRAAECTSTNDQFARGKERSYVSTLETRIDKLQAKLEEARARKPSVVSLPDEDMAATRRPSYLIQQPPTPNTTKAMRRKEANDVDDLVGDFGFLSVNATARDFYGFTTAMSYARLITWACSKDTLPEGMTQPLPPRHTATSLVQHYLGNVFTLLPVFDEASFYASMDSVYSKPLHQAEPNDHFLVRMVLAIASAGMSEQRGDQRYMESVGHVCAALEHAEDVLHPGTITGIQALVLLTEYAMMDPHHFDSWGLIGAASRAMVDLGMHQDPPKGTPMPKGKLELRRRVYYCVYALDRSTSLVQTRALSFGDDSAKVKIPFHKQPASAPTSPAPTASKQIWLKSHEQAYQLITLRQIQSQWYTDLFQSGRTRWDEPYPYIWSTCNAMRKWFEGLSSSTSQNSRAFFELDLLYSYVYVLSPSPRVPVISPFAQKLIFEYCIQYADLMLRLISDSSYTAPRTFYDAMRVYMTGRQFLDVLQHNLDGLLNGTLPPHPEIKPTAAPPPPVPVPQLPPGETVLRFNVMRSISCIKQITDCLSRFGIRWGYMSWNQRFQAETSEMLNELNSRARELEGPRPQSIWQHHNSTGSIGSVYAGSQQYSSPPAMLTPPGGVYPQNPFVAPQTTPGGAHPQMARQVSPPEHPQQPVGPARDNMAQVMANQGVQHQQQQLYQQPVFNFSQAPTASQQQQQQQYNAYRGAHRPSAQFAAWGGYDTTGGQPNAFDDENAVPPHANPWNIDAK</sequence>
<dbReference type="STRING" id="675120.N1Q3B5"/>
<reference evidence="10 11" key="2">
    <citation type="journal article" date="2012" name="PLoS Pathog.">
        <title>Diverse lifestyles and strategies of plant pathogenesis encoded in the genomes of eighteen Dothideomycetes fungi.</title>
        <authorList>
            <person name="Ohm R.A."/>
            <person name="Feau N."/>
            <person name="Henrissat B."/>
            <person name="Schoch C.L."/>
            <person name="Horwitz B.A."/>
            <person name="Barry K.W."/>
            <person name="Condon B.J."/>
            <person name="Copeland A.C."/>
            <person name="Dhillon B."/>
            <person name="Glaser F."/>
            <person name="Hesse C.N."/>
            <person name="Kosti I."/>
            <person name="LaButti K."/>
            <person name="Lindquist E.A."/>
            <person name="Lucas S."/>
            <person name="Salamov A.A."/>
            <person name="Bradshaw R.E."/>
            <person name="Ciuffetti L."/>
            <person name="Hamelin R.C."/>
            <person name="Kema G.H.J."/>
            <person name="Lawrence C."/>
            <person name="Scott J.A."/>
            <person name="Spatafora J.W."/>
            <person name="Turgeon B.G."/>
            <person name="de Wit P.J.G.M."/>
            <person name="Zhong S."/>
            <person name="Goodwin S.B."/>
            <person name="Grigoriev I.V."/>
        </authorList>
    </citation>
    <scope>NUCLEOTIDE SEQUENCE [LARGE SCALE GENOMIC DNA]</scope>
    <source>
        <strain evidence="11">NZE10 / CBS 128990</strain>
    </source>
</reference>
<dbReference type="CDD" id="cd00067">
    <property type="entry name" value="GAL4"/>
    <property type="match status" value="1"/>
</dbReference>
<gene>
    <name evidence="10" type="ORF">DOTSEDRAFT_68895</name>
</gene>
<keyword evidence="6" id="KW-0804">Transcription</keyword>
<dbReference type="GO" id="GO:0006351">
    <property type="term" value="P:DNA-templated transcription"/>
    <property type="evidence" value="ECO:0007669"/>
    <property type="project" value="InterPro"/>
</dbReference>
<dbReference type="GO" id="GO:0000981">
    <property type="term" value="F:DNA-binding transcription factor activity, RNA polymerase II-specific"/>
    <property type="evidence" value="ECO:0007669"/>
    <property type="project" value="InterPro"/>
</dbReference>
<feature type="domain" description="Zn(2)-C6 fungal-type" evidence="9">
    <location>
        <begin position="16"/>
        <end position="48"/>
    </location>
</feature>
<evidence type="ECO:0000313" key="11">
    <source>
        <dbReference type="Proteomes" id="UP000016933"/>
    </source>
</evidence>
<dbReference type="Pfam" id="PF04082">
    <property type="entry name" value="Fungal_trans"/>
    <property type="match status" value="1"/>
</dbReference>
<organism evidence="10 11">
    <name type="scientific">Dothistroma septosporum (strain NZE10 / CBS 128990)</name>
    <name type="common">Red band needle blight fungus</name>
    <name type="synonym">Mycosphaerella pini</name>
    <dbReference type="NCBI Taxonomy" id="675120"/>
    <lineage>
        <taxon>Eukaryota</taxon>
        <taxon>Fungi</taxon>
        <taxon>Dikarya</taxon>
        <taxon>Ascomycota</taxon>
        <taxon>Pezizomycotina</taxon>
        <taxon>Dothideomycetes</taxon>
        <taxon>Dothideomycetidae</taxon>
        <taxon>Mycosphaerellales</taxon>
        <taxon>Mycosphaerellaceae</taxon>
        <taxon>Dothistroma</taxon>
    </lineage>
</organism>
<dbReference type="PANTHER" id="PTHR47782">
    <property type="entry name" value="ZN(II)2CYS6 TRANSCRIPTION FACTOR (EUROFUNG)-RELATED"/>
    <property type="match status" value="1"/>
</dbReference>
<dbReference type="InterPro" id="IPR001138">
    <property type="entry name" value="Zn2Cys6_DnaBD"/>
</dbReference>
<dbReference type="InterPro" id="IPR036864">
    <property type="entry name" value="Zn2-C6_fun-type_DNA-bd_sf"/>
</dbReference>
<dbReference type="Proteomes" id="UP000016933">
    <property type="component" value="Unassembled WGS sequence"/>
</dbReference>
<dbReference type="EMBL" id="KB446535">
    <property type="protein sequence ID" value="EME50182.1"/>
    <property type="molecule type" value="Genomic_DNA"/>
</dbReference>